<keyword evidence="22" id="KW-1185">Reference proteome</keyword>
<evidence type="ECO:0000256" key="4">
    <source>
        <dbReference type="ARBA" id="ARBA00022491"/>
    </source>
</evidence>
<proteinExistence type="inferred from homology"/>
<dbReference type="CDD" id="cd12363">
    <property type="entry name" value="RRM_TRA2"/>
    <property type="match status" value="1"/>
</dbReference>
<dbReference type="PROSITE" id="PS50102">
    <property type="entry name" value="RRM"/>
    <property type="match status" value="1"/>
</dbReference>
<keyword evidence="13" id="KW-0539">Nucleus</keyword>
<dbReference type="FunFam" id="3.30.70.330:FF:000160">
    <property type="entry name" value="Transformer-2 protein homolog beta"/>
    <property type="match status" value="1"/>
</dbReference>
<dbReference type="Ensembl" id="ENSMMST00000013750.1">
    <property type="protein sequence ID" value="ENSMMSP00000012437.1"/>
    <property type="gene ID" value="ENSMMSG00000009556.1"/>
</dbReference>
<evidence type="ECO:0000256" key="10">
    <source>
        <dbReference type="ARBA" id="ARBA00022990"/>
    </source>
</evidence>
<evidence type="ECO:0000256" key="2">
    <source>
        <dbReference type="ARBA" id="ARBA00010269"/>
    </source>
</evidence>
<evidence type="ECO:0000256" key="16">
    <source>
        <dbReference type="ARBA" id="ARBA00077151"/>
    </source>
</evidence>
<evidence type="ECO:0000256" key="5">
    <source>
        <dbReference type="ARBA" id="ARBA00022499"/>
    </source>
</evidence>
<feature type="compositionally biased region" description="Basic residues" evidence="19">
    <location>
        <begin position="51"/>
        <end position="84"/>
    </location>
</feature>
<feature type="compositionally biased region" description="Basic residues" evidence="19">
    <location>
        <begin position="92"/>
        <end position="110"/>
    </location>
</feature>
<evidence type="ECO:0000259" key="20">
    <source>
        <dbReference type="PROSITE" id="PS50102"/>
    </source>
</evidence>
<dbReference type="Gene3D" id="3.30.70.330">
    <property type="match status" value="1"/>
</dbReference>
<sequence length="290" mass="32970">MSDLEENNFEGRESRSQSKSPTGTPARVKSESRSGSRSPSRVSKHSESHSRSRSKSRSRSRRHSHRRYTRSRPHSHSHRRRSRSRSYTPEYRRRRSRSHSPMSNRRRHTGSRANPDPNTCLGVFGLSLYTTERDLREVFSRYGPLSGVNVVYDQRTGRSRGFAFVYFERIGDSKEAMERANGMELDGRRIRVDYSITKRAHTPTPGICMGWADQLTVVAVVVEAVVEVEEVADVEILTMIEDMIVGTTDMKTMITGTEEDHLLLIIVDTDHGQDLDPTAQDAINKQSGCS</sequence>
<dbReference type="SMART" id="SM00360">
    <property type="entry name" value="RRM"/>
    <property type="match status" value="1"/>
</dbReference>
<reference evidence="21" key="2">
    <citation type="submission" date="2025-09" db="UniProtKB">
        <authorList>
            <consortium name="Ensembl"/>
        </authorList>
    </citation>
    <scope>IDENTIFICATION</scope>
</reference>
<evidence type="ECO:0000256" key="11">
    <source>
        <dbReference type="ARBA" id="ARBA00023159"/>
    </source>
</evidence>
<dbReference type="GO" id="GO:0008380">
    <property type="term" value="P:RNA splicing"/>
    <property type="evidence" value="ECO:0007669"/>
    <property type="project" value="UniProtKB-KW"/>
</dbReference>
<keyword evidence="7" id="KW-0507">mRNA processing</keyword>
<evidence type="ECO:0000256" key="17">
    <source>
        <dbReference type="ARBA" id="ARBA00080566"/>
    </source>
</evidence>
<evidence type="ECO:0000313" key="21">
    <source>
        <dbReference type="Ensembl" id="ENSMMSP00000012437.1"/>
    </source>
</evidence>
<dbReference type="Pfam" id="PF00076">
    <property type="entry name" value="RRM_1"/>
    <property type="match status" value="1"/>
</dbReference>
<organism evidence="21 22">
    <name type="scientific">Moschus moschiferus</name>
    <name type="common">Siberian musk deer</name>
    <name type="synonym">Moschus sibiricus</name>
    <dbReference type="NCBI Taxonomy" id="68415"/>
    <lineage>
        <taxon>Eukaryota</taxon>
        <taxon>Metazoa</taxon>
        <taxon>Chordata</taxon>
        <taxon>Craniata</taxon>
        <taxon>Vertebrata</taxon>
        <taxon>Euteleostomi</taxon>
        <taxon>Mammalia</taxon>
        <taxon>Eutheria</taxon>
        <taxon>Laurasiatheria</taxon>
        <taxon>Artiodactyla</taxon>
        <taxon>Ruminantia</taxon>
        <taxon>Pecora</taxon>
        <taxon>Moschidae</taxon>
        <taxon>Moschus</taxon>
    </lineage>
</organism>
<keyword evidence="9 18" id="KW-0694">RNA-binding</keyword>
<dbReference type="InterPro" id="IPR035979">
    <property type="entry name" value="RBD_domain_sf"/>
</dbReference>
<protein>
    <recommendedName>
        <fullName evidence="15">Transformer-2 protein homolog beta</fullName>
    </recommendedName>
    <alternativeName>
        <fullName evidence="17">Splicing factor, arginine/serine-rich 10</fullName>
    </alternativeName>
    <alternativeName>
        <fullName evidence="16">Transformer-2 protein homolog B</fullName>
    </alternativeName>
</protein>
<evidence type="ECO:0000256" key="14">
    <source>
        <dbReference type="ARBA" id="ARBA00053374"/>
    </source>
</evidence>
<dbReference type="PANTHER" id="PTHR48034">
    <property type="entry name" value="TRANSFORMER-2 SEX-DETERMINING PROTEIN-RELATED"/>
    <property type="match status" value="1"/>
</dbReference>
<comment type="similarity">
    <text evidence="2">Belongs to the splicing factor SR family.</text>
</comment>
<evidence type="ECO:0000256" key="1">
    <source>
        <dbReference type="ARBA" id="ARBA00004123"/>
    </source>
</evidence>
<feature type="region of interest" description="Disordered" evidence="19">
    <location>
        <begin position="1"/>
        <end position="117"/>
    </location>
</feature>
<evidence type="ECO:0000256" key="15">
    <source>
        <dbReference type="ARBA" id="ARBA00070873"/>
    </source>
</evidence>
<keyword evidence="3" id="KW-0488">Methylation</keyword>
<evidence type="ECO:0000313" key="22">
    <source>
        <dbReference type="Proteomes" id="UP000694544"/>
    </source>
</evidence>
<evidence type="ECO:0000256" key="8">
    <source>
        <dbReference type="ARBA" id="ARBA00022843"/>
    </source>
</evidence>
<dbReference type="Proteomes" id="UP000694544">
    <property type="component" value="Unplaced"/>
</dbReference>
<evidence type="ECO:0000256" key="13">
    <source>
        <dbReference type="ARBA" id="ARBA00023242"/>
    </source>
</evidence>
<feature type="domain" description="RRM" evidence="20">
    <location>
        <begin position="119"/>
        <end position="197"/>
    </location>
</feature>
<evidence type="ECO:0000256" key="19">
    <source>
        <dbReference type="SAM" id="MobiDB-lite"/>
    </source>
</evidence>
<dbReference type="GO" id="GO:0006397">
    <property type="term" value="P:mRNA processing"/>
    <property type="evidence" value="ECO:0007669"/>
    <property type="project" value="UniProtKB-KW"/>
</dbReference>
<evidence type="ECO:0000256" key="18">
    <source>
        <dbReference type="PROSITE-ProRule" id="PRU00176"/>
    </source>
</evidence>
<keyword evidence="6" id="KW-0597">Phosphoprotein</keyword>
<keyword evidence="4" id="KW-0678">Repressor</keyword>
<evidence type="ECO:0000256" key="9">
    <source>
        <dbReference type="ARBA" id="ARBA00022884"/>
    </source>
</evidence>
<keyword evidence="8" id="KW-0832">Ubl conjugation</keyword>
<dbReference type="GeneTree" id="ENSGT00940000157167"/>
<keyword evidence="12" id="KW-0508">mRNA splicing</keyword>
<keyword evidence="5" id="KW-1017">Isopeptide bond</keyword>
<dbReference type="SUPFAM" id="SSF54928">
    <property type="entry name" value="RNA-binding domain, RBD"/>
    <property type="match status" value="1"/>
</dbReference>
<comment type="function">
    <text evidence="14">Sequence-specific RNA-binding protein which participates in the control of pre-mRNA splicing. Can either activate or suppress exon inclusion. Acts additively with RBMX to promote exon 7 inclusion of the survival motor neuron SMN2. Activates the splicing of MAPT/Tau exon 10. Alters pre-mRNA splicing patterns by antagonizing the effects of splicing regulators, like RBMX. Binds to the AG-rich SE2 domain in the SMN exon 7 RNA. Binds to pre-mRNA.</text>
</comment>
<name>A0A8C6D7X8_MOSMO</name>
<evidence type="ECO:0000256" key="12">
    <source>
        <dbReference type="ARBA" id="ARBA00023187"/>
    </source>
</evidence>
<accession>A0A8C6D7X8</accession>
<dbReference type="InterPro" id="IPR000504">
    <property type="entry name" value="RRM_dom"/>
</dbReference>
<dbReference type="InterPro" id="IPR050441">
    <property type="entry name" value="RBM"/>
</dbReference>
<keyword evidence="10" id="KW-0007">Acetylation</keyword>
<keyword evidence="11" id="KW-0010">Activator</keyword>
<dbReference type="InterPro" id="IPR012677">
    <property type="entry name" value="Nucleotide-bd_a/b_plait_sf"/>
</dbReference>
<evidence type="ECO:0000256" key="7">
    <source>
        <dbReference type="ARBA" id="ARBA00022664"/>
    </source>
</evidence>
<evidence type="ECO:0000256" key="6">
    <source>
        <dbReference type="ARBA" id="ARBA00022553"/>
    </source>
</evidence>
<evidence type="ECO:0000256" key="3">
    <source>
        <dbReference type="ARBA" id="ARBA00022481"/>
    </source>
</evidence>
<dbReference type="GO" id="GO:0005634">
    <property type="term" value="C:nucleus"/>
    <property type="evidence" value="ECO:0007669"/>
    <property type="project" value="UniProtKB-SubCell"/>
</dbReference>
<dbReference type="GO" id="GO:0003723">
    <property type="term" value="F:RNA binding"/>
    <property type="evidence" value="ECO:0007669"/>
    <property type="project" value="UniProtKB-UniRule"/>
</dbReference>
<dbReference type="AlphaFoldDB" id="A0A8C6D7X8"/>
<reference evidence="21" key="1">
    <citation type="submission" date="2025-08" db="UniProtKB">
        <authorList>
            <consortium name="Ensembl"/>
        </authorList>
    </citation>
    <scope>IDENTIFICATION</scope>
</reference>
<comment type="subcellular location">
    <subcellularLocation>
        <location evidence="1">Nucleus</location>
    </subcellularLocation>
</comment>